<dbReference type="Pfam" id="PF02992">
    <property type="entry name" value="Transposase_21"/>
    <property type="match status" value="1"/>
</dbReference>
<feature type="non-terminal residue" evidence="1">
    <location>
        <position position="1"/>
    </location>
</feature>
<organism evidence="1 2">
    <name type="scientific">Scleroderma citrinum Foug A</name>
    <dbReference type="NCBI Taxonomy" id="1036808"/>
    <lineage>
        <taxon>Eukaryota</taxon>
        <taxon>Fungi</taxon>
        <taxon>Dikarya</taxon>
        <taxon>Basidiomycota</taxon>
        <taxon>Agaricomycotina</taxon>
        <taxon>Agaricomycetes</taxon>
        <taxon>Agaricomycetidae</taxon>
        <taxon>Boletales</taxon>
        <taxon>Sclerodermatineae</taxon>
        <taxon>Sclerodermataceae</taxon>
        <taxon>Scleroderma</taxon>
    </lineage>
</organism>
<keyword evidence="2" id="KW-1185">Reference proteome</keyword>
<reference evidence="1 2" key="1">
    <citation type="submission" date="2014-04" db="EMBL/GenBank/DDBJ databases">
        <authorList>
            <consortium name="DOE Joint Genome Institute"/>
            <person name="Kuo A."/>
            <person name="Kohler A."/>
            <person name="Nagy L.G."/>
            <person name="Floudas D."/>
            <person name="Copeland A."/>
            <person name="Barry K.W."/>
            <person name="Cichocki N."/>
            <person name="Veneault-Fourrey C."/>
            <person name="LaButti K."/>
            <person name="Lindquist E.A."/>
            <person name="Lipzen A."/>
            <person name="Lundell T."/>
            <person name="Morin E."/>
            <person name="Murat C."/>
            <person name="Sun H."/>
            <person name="Tunlid A."/>
            <person name="Henrissat B."/>
            <person name="Grigoriev I.V."/>
            <person name="Hibbett D.S."/>
            <person name="Martin F."/>
            <person name="Nordberg H.P."/>
            <person name="Cantor M.N."/>
            <person name="Hua S.X."/>
        </authorList>
    </citation>
    <scope>NUCLEOTIDE SEQUENCE [LARGE SCALE GENOMIC DNA]</scope>
    <source>
        <strain evidence="1 2">Foug A</strain>
    </source>
</reference>
<proteinExistence type="predicted"/>
<dbReference type="InParanoid" id="A0A0C2ZM99"/>
<reference evidence="2" key="2">
    <citation type="submission" date="2015-01" db="EMBL/GenBank/DDBJ databases">
        <title>Evolutionary Origins and Diversification of the Mycorrhizal Mutualists.</title>
        <authorList>
            <consortium name="DOE Joint Genome Institute"/>
            <consortium name="Mycorrhizal Genomics Consortium"/>
            <person name="Kohler A."/>
            <person name="Kuo A."/>
            <person name="Nagy L.G."/>
            <person name="Floudas D."/>
            <person name="Copeland A."/>
            <person name="Barry K.W."/>
            <person name="Cichocki N."/>
            <person name="Veneault-Fourrey C."/>
            <person name="LaButti K."/>
            <person name="Lindquist E.A."/>
            <person name="Lipzen A."/>
            <person name="Lundell T."/>
            <person name="Morin E."/>
            <person name="Murat C."/>
            <person name="Riley R."/>
            <person name="Ohm R."/>
            <person name="Sun H."/>
            <person name="Tunlid A."/>
            <person name="Henrissat B."/>
            <person name="Grigoriev I.V."/>
            <person name="Hibbett D.S."/>
            <person name="Martin F."/>
        </authorList>
    </citation>
    <scope>NUCLEOTIDE SEQUENCE [LARGE SCALE GENOMIC DNA]</scope>
    <source>
        <strain evidence="2">Foug A</strain>
    </source>
</reference>
<name>A0A0C2ZM99_9AGAM</name>
<dbReference type="STRING" id="1036808.A0A0C2ZM99"/>
<dbReference type="EMBL" id="KN822172">
    <property type="protein sequence ID" value="KIM53742.1"/>
    <property type="molecule type" value="Genomic_DNA"/>
</dbReference>
<dbReference type="AlphaFoldDB" id="A0A0C2ZM99"/>
<evidence type="ECO:0000313" key="1">
    <source>
        <dbReference type="EMBL" id="KIM53742.1"/>
    </source>
</evidence>
<dbReference type="HOGENOM" id="CLU_078867_1_0_1"/>
<accession>A0A0C2ZM99</accession>
<dbReference type="PANTHER" id="PTHR46579:SF2">
    <property type="entry name" value="C2H2-TYPE DOMAIN-CONTAINING PROTEIN"/>
    <property type="match status" value="1"/>
</dbReference>
<dbReference type="OrthoDB" id="3234349at2759"/>
<evidence type="ECO:0000313" key="2">
    <source>
        <dbReference type="Proteomes" id="UP000053989"/>
    </source>
</evidence>
<dbReference type="InterPro" id="IPR004242">
    <property type="entry name" value="Transposase_21"/>
</dbReference>
<sequence>ISMACLNLPLDVRYKPENMYLAGIIPGPKQPLLENLNHYIRPLITQLAISWKQGVRYSRTANHPGGHVTWSAIVLAVCDLPAARHLAALAGTGSHFLWSACNCYHRASYGRTDFEKWVSRDKDKLRQYAEQWRDAHTTAEHERLFKIYGIRYSELWRLPYWDPMRQLVVDSMHCILEGLVQHHVRNLLG</sequence>
<gene>
    <name evidence="1" type="ORF">SCLCIDRAFT_84540</name>
</gene>
<dbReference type="PANTHER" id="PTHR46579">
    <property type="entry name" value="F5/8 TYPE C DOMAIN-CONTAINING PROTEIN-RELATED"/>
    <property type="match status" value="1"/>
</dbReference>
<feature type="non-terminal residue" evidence="1">
    <location>
        <position position="189"/>
    </location>
</feature>
<protein>
    <submittedName>
        <fullName evidence="1">Uncharacterized protein</fullName>
    </submittedName>
</protein>
<dbReference type="Proteomes" id="UP000053989">
    <property type="component" value="Unassembled WGS sequence"/>
</dbReference>